<comment type="caution">
    <text evidence="2">The sequence shown here is derived from an EMBL/GenBank/DDBJ whole genome shotgun (WGS) entry which is preliminary data.</text>
</comment>
<evidence type="ECO:0000313" key="3">
    <source>
        <dbReference type="Proteomes" id="UP000321922"/>
    </source>
</evidence>
<sequence length="137" mass="15915">MIASFIIPTEERLNFLPSMAEKYLHFENLLYHFADQFIEGYNGGYWEFVGLSNGGQFVFPKMKTPITLDNPNNFAKVTLSDESAGICIMLATLSNFACHEYYYGEEKEVERLSTYHALLMEYAQQHSEWDKIEVFID</sequence>
<evidence type="ECO:0000313" key="2">
    <source>
        <dbReference type="EMBL" id="GEM77504.1"/>
    </source>
</evidence>
<dbReference type="OrthoDB" id="1164967at2"/>
<name>A0A511QJK1_9VIBR</name>
<dbReference type="Gene3D" id="3.30.70.3580">
    <property type="entry name" value="Antirestriction protein"/>
    <property type="match status" value="1"/>
</dbReference>
<comment type="similarity">
    <text evidence="1">Belongs to the antirestriction protein family.</text>
</comment>
<dbReference type="EMBL" id="BJXJ01000059">
    <property type="protein sequence ID" value="GEM77504.1"/>
    <property type="molecule type" value="Genomic_DNA"/>
</dbReference>
<accession>A0A511QJK1</accession>
<protein>
    <recommendedName>
        <fullName evidence="4">Antirestriction protein</fullName>
    </recommendedName>
</protein>
<reference evidence="2 3" key="1">
    <citation type="submission" date="2019-07" db="EMBL/GenBank/DDBJ databases">
        <title>Whole genome shotgun sequence of Vibrio sagamiensis NBRC 104589.</title>
        <authorList>
            <person name="Hosoyama A."/>
            <person name="Uohara A."/>
            <person name="Ohji S."/>
            <person name="Ichikawa N."/>
        </authorList>
    </citation>
    <scope>NUCLEOTIDE SEQUENCE [LARGE SCALE GENOMIC DNA]</scope>
    <source>
        <strain evidence="2 3">NBRC 104589</strain>
    </source>
</reference>
<gene>
    <name evidence="2" type="ORF">VSA01S_36160</name>
</gene>
<dbReference type="Pfam" id="PF03230">
    <property type="entry name" value="Antirestrict"/>
    <property type="match status" value="1"/>
</dbReference>
<dbReference type="Proteomes" id="UP000321922">
    <property type="component" value="Unassembled WGS sequence"/>
</dbReference>
<evidence type="ECO:0000256" key="1">
    <source>
        <dbReference type="ARBA" id="ARBA00008618"/>
    </source>
</evidence>
<proteinExistence type="inferred from homology"/>
<keyword evidence="3" id="KW-1185">Reference proteome</keyword>
<dbReference type="InterPro" id="IPR004914">
    <property type="entry name" value="Antirestrict"/>
</dbReference>
<dbReference type="RefSeq" id="WP_039980723.1">
    <property type="nucleotide sequence ID" value="NZ_BAOJ01000040.1"/>
</dbReference>
<dbReference type="InterPro" id="IPR042297">
    <property type="entry name" value="Antirestriction_sf"/>
</dbReference>
<organism evidence="2 3">
    <name type="scientific">Vibrio sagamiensis NBRC 104589</name>
    <dbReference type="NCBI Taxonomy" id="1219064"/>
    <lineage>
        <taxon>Bacteria</taxon>
        <taxon>Pseudomonadati</taxon>
        <taxon>Pseudomonadota</taxon>
        <taxon>Gammaproteobacteria</taxon>
        <taxon>Vibrionales</taxon>
        <taxon>Vibrionaceae</taxon>
        <taxon>Vibrio</taxon>
    </lineage>
</organism>
<evidence type="ECO:0008006" key="4">
    <source>
        <dbReference type="Google" id="ProtNLM"/>
    </source>
</evidence>
<dbReference type="AlphaFoldDB" id="A0A511QJK1"/>